<accession>A0AAW9Q284</accession>
<comment type="subunit">
    <text evidence="8">Homodimer.</text>
</comment>
<dbReference type="GO" id="GO:0004525">
    <property type="term" value="F:ribonuclease III activity"/>
    <property type="evidence" value="ECO:0007669"/>
    <property type="project" value="UniProtKB-UniRule"/>
</dbReference>
<feature type="domain" description="DRBM" evidence="9">
    <location>
        <begin position="167"/>
        <end position="240"/>
    </location>
</feature>
<comment type="catalytic activity">
    <reaction evidence="1 8">
        <text>Endonucleolytic cleavage to 5'-phosphomonoester.</text>
        <dbReference type="EC" id="3.1.26.3"/>
    </reaction>
</comment>
<feature type="domain" description="RNase III" evidence="10">
    <location>
        <begin position="14"/>
        <end position="139"/>
    </location>
</feature>
<dbReference type="GO" id="GO:0019843">
    <property type="term" value="F:rRNA binding"/>
    <property type="evidence" value="ECO:0007669"/>
    <property type="project" value="UniProtKB-KW"/>
</dbReference>
<proteinExistence type="inferred from homology"/>
<keyword evidence="8" id="KW-0963">Cytoplasm</keyword>
<comment type="cofactor">
    <cofactor evidence="8">
        <name>Mg(2+)</name>
        <dbReference type="ChEBI" id="CHEBI:18420"/>
    </cofactor>
</comment>
<feature type="binding site" evidence="8">
    <location>
        <position position="128"/>
    </location>
    <ligand>
        <name>Mg(2+)</name>
        <dbReference type="ChEBI" id="CHEBI:18420"/>
    </ligand>
</feature>
<keyword evidence="8" id="KW-0479">Metal-binding</keyword>
<keyword evidence="5 8" id="KW-0255">Endonuclease</keyword>
<evidence type="ECO:0000259" key="10">
    <source>
        <dbReference type="PROSITE" id="PS50142"/>
    </source>
</evidence>
<evidence type="ECO:0000256" key="5">
    <source>
        <dbReference type="ARBA" id="ARBA00022759"/>
    </source>
</evidence>
<dbReference type="SUPFAM" id="SSF54768">
    <property type="entry name" value="dsRNA-binding domain-like"/>
    <property type="match status" value="1"/>
</dbReference>
<dbReference type="CDD" id="cd00593">
    <property type="entry name" value="RIBOc"/>
    <property type="match status" value="1"/>
</dbReference>
<dbReference type="AlphaFoldDB" id="A0AAW9Q284"/>
<keyword evidence="12" id="KW-1185">Reference proteome</keyword>
<dbReference type="Proteomes" id="UP001333818">
    <property type="component" value="Unassembled WGS sequence"/>
</dbReference>
<evidence type="ECO:0000313" key="11">
    <source>
        <dbReference type="EMBL" id="MEE3717345.1"/>
    </source>
</evidence>
<evidence type="ECO:0000256" key="1">
    <source>
        <dbReference type="ARBA" id="ARBA00000109"/>
    </source>
</evidence>
<feature type="binding site" evidence="8">
    <location>
        <position position="53"/>
    </location>
    <ligand>
        <name>Mg(2+)</name>
        <dbReference type="ChEBI" id="CHEBI:18420"/>
    </ligand>
</feature>
<dbReference type="GO" id="GO:0010468">
    <property type="term" value="P:regulation of gene expression"/>
    <property type="evidence" value="ECO:0007669"/>
    <property type="project" value="TreeGrafter"/>
</dbReference>
<comment type="caution">
    <text evidence="11">The sequence shown here is derived from an EMBL/GenBank/DDBJ whole genome shotgun (WGS) entry which is preliminary data.</text>
</comment>
<dbReference type="HAMAP" id="MF_00104">
    <property type="entry name" value="RNase_III"/>
    <property type="match status" value="1"/>
</dbReference>
<dbReference type="PANTHER" id="PTHR11207">
    <property type="entry name" value="RIBONUCLEASE III"/>
    <property type="match status" value="1"/>
</dbReference>
<organism evidence="11 12">
    <name type="scientific">Tumidithrix elongata BACA0141</name>
    <dbReference type="NCBI Taxonomy" id="2716417"/>
    <lineage>
        <taxon>Bacteria</taxon>
        <taxon>Bacillati</taxon>
        <taxon>Cyanobacteriota</taxon>
        <taxon>Cyanophyceae</taxon>
        <taxon>Pseudanabaenales</taxon>
        <taxon>Pseudanabaenaceae</taxon>
        <taxon>Tumidithrix</taxon>
        <taxon>Tumidithrix elongata</taxon>
    </lineage>
</organism>
<dbReference type="GO" id="GO:0003725">
    <property type="term" value="F:double-stranded RNA binding"/>
    <property type="evidence" value="ECO:0007669"/>
    <property type="project" value="TreeGrafter"/>
</dbReference>
<dbReference type="PROSITE" id="PS50137">
    <property type="entry name" value="DS_RBD"/>
    <property type="match status" value="1"/>
</dbReference>
<dbReference type="Gene3D" id="1.10.1520.10">
    <property type="entry name" value="Ribonuclease III domain"/>
    <property type="match status" value="1"/>
</dbReference>
<dbReference type="EMBL" id="JAZBJZ010000039">
    <property type="protein sequence ID" value="MEE3717345.1"/>
    <property type="molecule type" value="Genomic_DNA"/>
</dbReference>
<dbReference type="SMART" id="SM00535">
    <property type="entry name" value="RIBOc"/>
    <property type="match status" value="1"/>
</dbReference>
<feature type="binding site" evidence="8">
    <location>
        <position position="125"/>
    </location>
    <ligand>
        <name>Mg(2+)</name>
        <dbReference type="ChEBI" id="CHEBI:18420"/>
    </ligand>
</feature>
<comment type="function">
    <text evidence="8">Digests double-stranded RNA. Involved in the processing of primary rRNA transcript to yield the immediate precursors to the large and small rRNAs (23S and 16S). Processes some mRNAs, and tRNAs when they are encoded in the rRNA operon. Processes pre-crRNA and tracrRNA of type II CRISPR loci if present in the organism.</text>
</comment>
<name>A0AAW9Q284_9CYAN</name>
<evidence type="ECO:0000256" key="8">
    <source>
        <dbReference type="HAMAP-Rule" id="MF_00104"/>
    </source>
</evidence>
<evidence type="ECO:0000259" key="9">
    <source>
        <dbReference type="PROSITE" id="PS50137"/>
    </source>
</evidence>
<dbReference type="GO" id="GO:0046872">
    <property type="term" value="F:metal ion binding"/>
    <property type="evidence" value="ECO:0007669"/>
    <property type="project" value="UniProtKB-KW"/>
</dbReference>
<evidence type="ECO:0000256" key="2">
    <source>
        <dbReference type="ARBA" id="ARBA00010183"/>
    </source>
</evidence>
<feature type="active site" evidence="8">
    <location>
        <position position="128"/>
    </location>
</feature>
<dbReference type="InterPro" id="IPR014720">
    <property type="entry name" value="dsRBD_dom"/>
</dbReference>
<sequence>MVIVSIAPSRQKELSQLLNRMGIHTLERVNWRLLDQALVHPSFSTTYNNDRLEFMGDTILRLAVTMFLHEHYGDSSVGQLAAFRSHLVSDITLAAIAQSYDLDRFMVMTNSARSDLKAVRSRLADGLEALLAALYLSTDDLSLVRFWLDAHLQNTIQALSAIPAMGNYKVALQELTQGKWKVLPEYQTVATSTGGKGTSNLEIFATEVWVQEQCWGKGEGASIKASQQAAAAVALQAITEYLHQNT</sequence>
<dbReference type="PROSITE" id="PS50142">
    <property type="entry name" value="RNASE_3_2"/>
    <property type="match status" value="1"/>
</dbReference>
<keyword evidence="8" id="KW-0699">rRNA-binding</keyword>
<protein>
    <recommendedName>
        <fullName evidence="8">Ribonuclease 3</fullName>
        <ecNumber evidence="8">3.1.26.3</ecNumber>
    </recommendedName>
    <alternativeName>
        <fullName evidence="8">Ribonuclease III</fullName>
        <shortName evidence="8">RNase III</shortName>
    </alternativeName>
</protein>
<gene>
    <name evidence="8 11" type="primary">rnc</name>
    <name evidence="11" type="ORF">V2H45_11345</name>
</gene>
<keyword evidence="3 8" id="KW-0507">mRNA processing</keyword>
<evidence type="ECO:0000256" key="3">
    <source>
        <dbReference type="ARBA" id="ARBA00022664"/>
    </source>
</evidence>
<comment type="similarity">
    <text evidence="2">Belongs to the ribonuclease III family.</text>
</comment>
<dbReference type="Pfam" id="PF14622">
    <property type="entry name" value="Ribonucleas_3_3"/>
    <property type="match status" value="1"/>
</dbReference>
<keyword evidence="4 8" id="KW-0540">Nuclease</keyword>
<keyword evidence="6 8" id="KW-0378">Hydrolase</keyword>
<dbReference type="GO" id="GO:0006397">
    <property type="term" value="P:mRNA processing"/>
    <property type="evidence" value="ECO:0007669"/>
    <property type="project" value="UniProtKB-UniRule"/>
</dbReference>
<dbReference type="GO" id="GO:0006364">
    <property type="term" value="P:rRNA processing"/>
    <property type="evidence" value="ECO:0007669"/>
    <property type="project" value="UniProtKB-UniRule"/>
</dbReference>
<dbReference type="NCBIfam" id="TIGR02191">
    <property type="entry name" value="RNaseIII"/>
    <property type="match status" value="1"/>
</dbReference>
<evidence type="ECO:0000256" key="6">
    <source>
        <dbReference type="ARBA" id="ARBA00022801"/>
    </source>
</evidence>
<feature type="active site" evidence="8">
    <location>
        <position position="57"/>
    </location>
</feature>
<dbReference type="GO" id="GO:0005737">
    <property type="term" value="C:cytoplasm"/>
    <property type="evidence" value="ECO:0007669"/>
    <property type="project" value="UniProtKB-SubCell"/>
</dbReference>
<keyword evidence="7 8" id="KW-0694">RNA-binding</keyword>
<dbReference type="SUPFAM" id="SSF69065">
    <property type="entry name" value="RNase III domain-like"/>
    <property type="match status" value="1"/>
</dbReference>
<comment type="subcellular location">
    <subcellularLocation>
        <location evidence="8">Cytoplasm</location>
    </subcellularLocation>
</comment>
<dbReference type="Pfam" id="PF00035">
    <property type="entry name" value="dsrm"/>
    <property type="match status" value="1"/>
</dbReference>
<keyword evidence="8" id="KW-0819">tRNA processing</keyword>
<dbReference type="SMART" id="SM00358">
    <property type="entry name" value="DSRM"/>
    <property type="match status" value="1"/>
</dbReference>
<keyword evidence="8" id="KW-0460">Magnesium</keyword>
<keyword evidence="8" id="KW-0698">rRNA processing</keyword>
<dbReference type="InterPro" id="IPR000999">
    <property type="entry name" value="RNase_III_dom"/>
</dbReference>
<dbReference type="InterPro" id="IPR036389">
    <property type="entry name" value="RNase_III_sf"/>
</dbReference>
<dbReference type="RefSeq" id="WP_330483774.1">
    <property type="nucleotide sequence ID" value="NZ_JAZBJZ010000039.1"/>
</dbReference>
<evidence type="ECO:0000256" key="7">
    <source>
        <dbReference type="ARBA" id="ARBA00022884"/>
    </source>
</evidence>
<dbReference type="PANTHER" id="PTHR11207:SF0">
    <property type="entry name" value="RIBONUCLEASE 3"/>
    <property type="match status" value="1"/>
</dbReference>
<reference evidence="11" key="1">
    <citation type="submission" date="2024-01" db="EMBL/GenBank/DDBJ databases">
        <title>Bank of Algae and Cyanobacteria of the Azores (BACA) strain genomes.</title>
        <authorList>
            <person name="Luz R."/>
            <person name="Cordeiro R."/>
            <person name="Fonseca A."/>
            <person name="Goncalves V."/>
        </authorList>
    </citation>
    <scope>NUCLEOTIDE SEQUENCE</scope>
    <source>
        <strain evidence="11">BACA0141</strain>
    </source>
</reference>
<dbReference type="Gene3D" id="3.30.160.20">
    <property type="match status" value="1"/>
</dbReference>
<evidence type="ECO:0000256" key="4">
    <source>
        <dbReference type="ARBA" id="ARBA00022722"/>
    </source>
</evidence>
<dbReference type="GO" id="GO:0008033">
    <property type="term" value="P:tRNA processing"/>
    <property type="evidence" value="ECO:0007669"/>
    <property type="project" value="UniProtKB-KW"/>
</dbReference>
<dbReference type="EC" id="3.1.26.3" evidence="8"/>
<evidence type="ECO:0000313" key="12">
    <source>
        <dbReference type="Proteomes" id="UP001333818"/>
    </source>
</evidence>
<dbReference type="InterPro" id="IPR011907">
    <property type="entry name" value="RNase_III"/>
</dbReference>